<sequence length="46" mass="5004">MPAEGHAAPARTTWLPAGSPPAADSAEELIVEMPFDIRLCRRDVTR</sequence>
<gene>
    <name evidence="2" type="ORF">GA0070216_12283</name>
</gene>
<dbReference type="EMBL" id="FMCU01000022">
    <property type="protein sequence ID" value="SCF47550.1"/>
    <property type="molecule type" value="Genomic_DNA"/>
</dbReference>
<accession>A0A1C5AQT7</accession>
<proteinExistence type="predicted"/>
<dbReference type="AlphaFoldDB" id="A0A1C5AQT7"/>
<organism evidence="2 3">
    <name type="scientific">Micromonospora matsumotoense</name>
    <dbReference type="NCBI Taxonomy" id="121616"/>
    <lineage>
        <taxon>Bacteria</taxon>
        <taxon>Bacillati</taxon>
        <taxon>Actinomycetota</taxon>
        <taxon>Actinomycetes</taxon>
        <taxon>Micromonosporales</taxon>
        <taxon>Micromonosporaceae</taxon>
        <taxon>Micromonospora</taxon>
    </lineage>
</organism>
<feature type="region of interest" description="Disordered" evidence="1">
    <location>
        <begin position="1"/>
        <end position="23"/>
    </location>
</feature>
<reference evidence="3" key="1">
    <citation type="submission" date="2016-06" db="EMBL/GenBank/DDBJ databases">
        <authorList>
            <person name="Varghese N."/>
            <person name="Submissions Spin"/>
        </authorList>
    </citation>
    <scope>NUCLEOTIDE SEQUENCE [LARGE SCALE GENOMIC DNA]</scope>
    <source>
        <strain evidence="3">DSM 44100</strain>
    </source>
</reference>
<dbReference type="RefSeq" id="WP_176739191.1">
    <property type="nucleotide sequence ID" value="NZ_CP192025.1"/>
</dbReference>
<evidence type="ECO:0000256" key="1">
    <source>
        <dbReference type="SAM" id="MobiDB-lite"/>
    </source>
</evidence>
<evidence type="ECO:0000313" key="2">
    <source>
        <dbReference type="EMBL" id="SCF47550.1"/>
    </source>
</evidence>
<name>A0A1C5AQT7_9ACTN</name>
<keyword evidence="3" id="KW-1185">Reference proteome</keyword>
<protein>
    <submittedName>
        <fullName evidence="2">Uncharacterized protein</fullName>
    </submittedName>
</protein>
<evidence type="ECO:0000313" key="3">
    <source>
        <dbReference type="Proteomes" id="UP000198797"/>
    </source>
</evidence>
<dbReference type="Proteomes" id="UP000198797">
    <property type="component" value="Unassembled WGS sequence"/>
</dbReference>